<keyword evidence="2" id="KW-1133">Transmembrane helix</keyword>
<name>A0A746DIJ8_SALER</name>
<evidence type="ECO:0000313" key="3">
    <source>
        <dbReference type="EMBL" id="HAF3734178.1"/>
    </source>
</evidence>
<evidence type="ECO:0000256" key="1">
    <source>
        <dbReference type="SAM" id="MobiDB-lite"/>
    </source>
</evidence>
<dbReference type="AlphaFoldDB" id="A0A746DIJ8"/>
<dbReference type="EMBL" id="DAAVAT010000050">
    <property type="protein sequence ID" value="HAF3734178.1"/>
    <property type="molecule type" value="Genomic_DNA"/>
</dbReference>
<reference evidence="3" key="2">
    <citation type="submission" date="2020-02" db="EMBL/GenBank/DDBJ databases">
        <authorList>
            <consortium name="NCBI Pathogen Detection Project"/>
        </authorList>
    </citation>
    <scope>NUCLEOTIDE SEQUENCE</scope>
    <source>
        <strain evidence="3">CFIAFB20140113</strain>
    </source>
</reference>
<accession>A0A746DIJ8</accession>
<organism evidence="3">
    <name type="scientific">Salmonella enterica</name>
    <name type="common">Salmonella choleraesuis</name>
    <dbReference type="NCBI Taxonomy" id="28901"/>
    <lineage>
        <taxon>Bacteria</taxon>
        <taxon>Pseudomonadati</taxon>
        <taxon>Pseudomonadota</taxon>
        <taxon>Gammaproteobacteria</taxon>
        <taxon>Enterobacterales</taxon>
        <taxon>Enterobacteriaceae</taxon>
        <taxon>Salmonella</taxon>
    </lineage>
</organism>
<proteinExistence type="predicted"/>
<keyword evidence="2" id="KW-0472">Membrane</keyword>
<protein>
    <submittedName>
        <fullName evidence="3">Uncharacterized protein</fullName>
    </submittedName>
</protein>
<feature type="compositionally biased region" description="Low complexity" evidence="1">
    <location>
        <begin position="9"/>
        <end position="23"/>
    </location>
</feature>
<keyword evidence="2" id="KW-0812">Transmembrane</keyword>
<comment type="caution">
    <text evidence="3">The sequence shown here is derived from an EMBL/GenBank/DDBJ whole genome shotgun (WGS) entry which is preliminary data.</text>
</comment>
<feature type="transmembrane region" description="Helical" evidence="2">
    <location>
        <begin position="67"/>
        <end position="86"/>
    </location>
</feature>
<feature type="transmembrane region" description="Helical" evidence="2">
    <location>
        <begin position="98"/>
        <end position="115"/>
    </location>
</feature>
<evidence type="ECO:0000256" key="2">
    <source>
        <dbReference type="SAM" id="Phobius"/>
    </source>
</evidence>
<feature type="region of interest" description="Disordered" evidence="1">
    <location>
        <begin position="1"/>
        <end position="24"/>
    </location>
</feature>
<sequence>MSDGVFSSGGEQTPGTVPQTQVTINPGDDFTKRIIRQTEVDVIVISDDKLHIILTNCLSKISTLNQWATPLGILVTLVITMLTTTFKTFILKDSVWEAIFWLLIVTNVIWLLKSIPYKHMWISFLHSIGKCENVKSISDVHHVIDKIKQGDTKI</sequence>
<reference evidence="3" key="1">
    <citation type="journal article" date="2018" name="Genome Biol.">
        <title>SKESA: strategic k-mer extension for scrupulous assemblies.</title>
        <authorList>
            <person name="Souvorov A."/>
            <person name="Agarwala R."/>
            <person name="Lipman D.J."/>
        </authorList>
    </citation>
    <scope>NUCLEOTIDE SEQUENCE</scope>
    <source>
        <strain evidence="3">CFIAFB20140113</strain>
    </source>
</reference>
<gene>
    <name evidence="3" type="ORF">G8D44_004883</name>
</gene>